<dbReference type="SMART" id="SM00477">
    <property type="entry name" value="NUC"/>
    <property type="match status" value="1"/>
</dbReference>
<dbReference type="InterPro" id="IPR044925">
    <property type="entry name" value="His-Me_finger_sf"/>
</dbReference>
<evidence type="ECO:0000313" key="5">
    <source>
        <dbReference type="EMBL" id="SFB10911.1"/>
    </source>
</evidence>
<dbReference type="Proteomes" id="UP000199604">
    <property type="component" value="Unassembled WGS sequence"/>
</dbReference>
<organism evidence="5 6">
    <name type="scientific">Flavobacterium swingsii</name>
    <dbReference type="NCBI Taxonomy" id="498292"/>
    <lineage>
        <taxon>Bacteria</taxon>
        <taxon>Pseudomonadati</taxon>
        <taxon>Bacteroidota</taxon>
        <taxon>Flavobacteriia</taxon>
        <taxon>Flavobacteriales</taxon>
        <taxon>Flavobacteriaceae</taxon>
        <taxon>Flavobacterium</taxon>
    </lineage>
</organism>
<accession>A0A1I0YCB7</accession>
<dbReference type="GO" id="GO:0046872">
    <property type="term" value="F:metal ion binding"/>
    <property type="evidence" value="ECO:0007669"/>
    <property type="project" value="UniProtKB-KW"/>
</dbReference>
<dbReference type="GO" id="GO:0016787">
    <property type="term" value="F:hydrolase activity"/>
    <property type="evidence" value="ECO:0007669"/>
    <property type="project" value="InterPro"/>
</dbReference>
<dbReference type="RefSeq" id="WP_091476020.1">
    <property type="nucleotide sequence ID" value="NZ_FOJT01000004.1"/>
</dbReference>
<dbReference type="PANTHER" id="PTHR13966">
    <property type="entry name" value="ENDONUCLEASE RELATED"/>
    <property type="match status" value="1"/>
</dbReference>
<dbReference type="CDD" id="cd00091">
    <property type="entry name" value="NUC"/>
    <property type="match status" value="1"/>
</dbReference>
<dbReference type="InterPro" id="IPR044929">
    <property type="entry name" value="DNA/RNA_non-sp_Endonuclease_sf"/>
</dbReference>
<proteinExistence type="predicted"/>
<feature type="active site" description="Proton acceptor" evidence="1">
    <location>
        <position position="123"/>
    </location>
</feature>
<dbReference type="InterPro" id="IPR040255">
    <property type="entry name" value="Non-specific_endonuclease"/>
</dbReference>
<dbReference type="Gene3D" id="3.40.570.10">
    <property type="entry name" value="Extracellular Endonuclease, subunit A"/>
    <property type="match status" value="1"/>
</dbReference>
<name>A0A1I0YCB7_9FLAO</name>
<dbReference type="Pfam" id="PF01223">
    <property type="entry name" value="Endonuclease_NS"/>
    <property type="match status" value="1"/>
</dbReference>
<dbReference type="OrthoDB" id="9811262at2"/>
<evidence type="ECO:0000313" key="6">
    <source>
        <dbReference type="Proteomes" id="UP000199604"/>
    </source>
</evidence>
<dbReference type="InterPro" id="IPR020821">
    <property type="entry name" value="ENPP1-3/EXOG-like_nuc-like"/>
</dbReference>
<dbReference type="GO" id="GO:0003676">
    <property type="term" value="F:nucleic acid binding"/>
    <property type="evidence" value="ECO:0007669"/>
    <property type="project" value="InterPro"/>
</dbReference>
<dbReference type="PANTHER" id="PTHR13966:SF5">
    <property type="entry name" value="ENDONUCLEASE G, MITOCHONDRIAL"/>
    <property type="match status" value="1"/>
</dbReference>
<keyword evidence="6" id="KW-1185">Reference proteome</keyword>
<keyword evidence="5" id="KW-0255">Endonuclease</keyword>
<dbReference type="PROSITE" id="PS51257">
    <property type="entry name" value="PROKAR_LIPOPROTEIN"/>
    <property type="match status" value="1"/>
</dbReference>
<evidence type="ECO:0000259" key="3">
    <source>
        <dbReference type="SMART" id="SM00477"/>
    </source>
</evidence>
<dbReference type="SMART" id="SM00892">
    <property type="entry name" value="Endonuclease_NS"/>
    <property type="match status" value="1"/>
</dbReference>
<reference evidence="6" key="1">
    <citation type="submission" date="2016-10" db="EMBL/GenBank/DDBJ databases">
        <authorList>
            <person name="Varghese N."/>
            <person name="Submissions S."/>
        </authorList>
    </citation>
    <scope>NUCLEOTIDE SEQUENCE [LARGE SCALE GENOMIC DNA]</scope>
    <source>
        <strain evidence="6">DSM 21789</strain>
    </source>
</reference>
<dbReference type="InterPro" id="IPR001604">
    <property type="entry name" value="Endo_G_ENPP1-like_dom"/>
</dbReference>
<feature type="domain" description="ENPP1-3/EXOG-like endonuclease/phosphodiesterase" evidence="3">
    <location>
        <begin position="62"/>
        <end position="254"/>
    </location>
</feature>
<dbReference type="GO" id="GO:0004519">
    <property type="term" value="F:endonuclease activity"/>
    <property type="evidence" value="ECO:0007669"/>
    <property type="project" value="UniProtKB-KW"/>
</dbReference>
<feature type="binding site" evidence="2">
    <location>
        <position position="154"/>
    </location>
    <ligand>
        <name>Mg(2+)</name>
        <dbReference type="ChEBI" id="CHEBI:18420"/>
        <note>catalytic</note>
    </ligand>
</feature>
<sequence length="270" mass="31258">MRFYYNFLILTTSFFMFCGCSKQKSDQNKDSVIKNNLANTTVSISDKNYYLPTSTTNEIVEHEFYTLSYSEKHEQAEWVAYELKKNQLSRSNLDRPYFIDDPEVESGSASWKNYKRSGYDKGHLCPAADRRFSRKAFDETFYTSNISPQLNGFNAGIWNNLEQKTRYWAAKYDGVYIVTGGVLTNNLETIGNEGVSVPEYFYKILLDNSRGEYKVIAFLLPHEDSEKPLNMFVVPIDKIEKMTGINFFPNLPDGVENRLEKSADYKGWSF</sequence>
<dbReference type="SUPFAM" id="SSF54060">
    <property type="entry name" value="His-Me finger endonucleases"/>
    <property type="match status" value="1"/>
</dbReference>
<dbReference type="AlphaFoldDB" id="A0A1I0YCB7"/>
<evidence type="ECO:0000256" key="1">
    <source>
        <dbReference type="PIRSR" id="PIRSR640255-1"/>
    </source>
</evidence>
<dbReference type="EMBL" id="FOJT01000004">
    <property type="protein sequence ID" value="SFB10911.1"/>
    <property type="molecule type" value="Genomic_DNA"/>
</dbReference>
<dbReference type="STRING" id="498292.SAMN05660845_1652"/>
<keyword evidence="2" id="KW-0479">Metal-binding</keyword>
<feature type="domain" description="DNA/RNA non-specific endonuclease/pyrophosphatase/phosphodiesterase" evidence="4">
    <location>
        <begin position="61"/>
        <end position="254"/>
    </location>
</feature>
<protein>
    <submittedName>
        <fullName evidence="5">Endonuclease G</fullName>
    </submittedName>
</protein>
<keyword evidence="5" id="KW-0540">Nuclease</keyword>
<evidence type="ECO:0000259" key="4">
    <source>
        <dbReference type="SMART" id="SM00892"/>
    </source>
</evidence>
<gene>
    <name evidence="5" type="ORF">SAMN05660845_1652</name>
</gene>
<evidence type="ECO:0000256" key="2">
    <source>
        <dbReference type="PIRSR" id="PIRSR640255-2"/>
    </source>
</evidence>
<keyword evidence="5" id="KW-0378">Hydrolase</keyword>